<dbReference type="EMBL" id="CP001631">
    <property type="protein sequence ID" value="ACU54285.1"/>
    <property type="molecule type" value="Genomic_DNA"/>
</dbReference>
<dbReference type="InterPro" id="IPR016181">
    <property type="entry name" value="Acyl_CoA_acyltransferase"/>
</dbReference>
<dbReference type="eggNOG" id="COG0456">
    <property type="taxonomic scope" value="Bacteria"/>
</dbReference>
<dbReference type="Proteomes" id="UP000000771">
    <property type="component" value="Chromosome"/>
</dbReference>
<sequence>MSDVTIRSVGIDDVLEVRAAVLRPGKPADAARFRGDEDPRSLHLAASRADGSTIGVVTVVLEAPGPAAADVLAGTLDPEGRAWRLRGMAVVESAQRRGIGRMLVSEALERLTAEERGPRGMFLHARAWVLGFYERLGFTGVGASFEVPGVGPHVMMVMRFDGANEPR</sequence>
<name>C7LZX7_ACIFD</name>
<dbReference type="STRING" id="525909.Afer_1359"/>
<dbReference type="PROSITE" id="PS51186">
    <property type="entry name" value="GNAT"/>
    <property type="match status" value="1"/>
</dbReference>
<evidence type="ECO:0000313" key="3">
    <source>
        <dbReference type="Proteomes" id="UP000000771"/>
    </source>
</evidence>
<evidence type="ECO:0000313" key="2">
    <source>
        <dbReference type="EMBL" id="ACU54285.1"/>
    </source>
</evidence>
<proteinExistence type="predicted"/>
<dbReference type="AlphaFoldDB" id="C7LZX7"/>
<keyword evidence="2" id="KW-0808">Transferase</keyword>
<dbReference type="GO" id="GO:0016747">
    <property type="term" value="F:acyltransferase activity, transferring groups other than amino-acyl groups"/>
    <property type="evidence" value="ECO:0007669"/>
    <property type="project" value="InterPro"/>
</dbReference>
<dbReference type="SUPFAM" id="SSF55729">
    <property type="entry name" value="Acyl-CoA N-acyltransferases (Nat)"/>
    <property type="match status" value="1"/>
</dbReference>
<organism evidence="2 3">
    <name type="scientific">Acidimicrobium ferrooxidans (strain DSM 10331 / JCM 15462 / NBRC 103882 / ICP)</name>
    <dbReference type="NCBI Taxonomy" id="525909"/>
    <lineage>
        <taxon>Bacteria</taxon>
        <taxon>Bacillati</taxon>
        <taxon>Actinomycetota</taxon>
        <taxon>Acidimicrobiia</taxon>
        <taxon>Acidimicrobiales</taxon>
        <taxon>Acidimicrobiaceae</taxon>
        <taxon>Acidimicrobium</taxon>
    </lineage>
</organism>
<gene>
    <name evidence="2" type="ordered locus">Afer_1359</name>
</gene>
<protein>
    <submittedName>
        <fullName evidence="2">GCN5-related N-acetyltransferase</fullName>
    </submittedName>
</protein>
<dbReference type="KEGG" id="afo:Afer_1359"/>
<dbReference type="InterPro" id="IPR000182">
    <property type="entry name" value="GNAT_dom"/>
</dbReference>
<keyword evidence="3" id="KW-1185">Reference proteome</keyword>
<evidence type="ECO:0000259" key="1">
    <source>
        <dbReference type="PROSITE" id="PS51186"/>
    </source>
</evidence>
<dbReference type="HOGENOM" id="CLU_056607_4_1_11"/>
<reference evidence="2 3" key="1">
    <citation type="journal article" date="2009" name="Stand. Genomic Sci.">
        <title>Complete genome sequence of Acidimicrobium ferrooxidans type strain (ICP).</title>
        <authorList>
            <person name="Clum A."/>
            <person name="Nolan M."/>
            <person name="Lang E."/>
            <person name="Glavina Del Rio T."/>
            <person name="Tice H."/>
            <person name="Copeland A."/>
            <person name="Cheng J.F."/>
            <person name="Lucas S."/>
            <person name="Chen F."/>
            <person name="Bruce D."/>
            <person name="Goodwin L."/>
            <person name="Pitluck S."/>
            <person name="Ivanova N."/>
            <person name="Mavrommatis K."/>
            <person name="Mikhailova N."/>
            <person name="Pati A."/>
            <person name="Chen A."/>
            <person name="Palaniappan K."/>
            <person name="Goker M."/>
            <person name="Spring S."/>
            <person name="Land M."/>
            <person name="Hauser L."/>
            <person name="Chang Y.J."/>
            <person name="Jeffries C.C."/>
            <person name="Chain P."/>
            <person name="Bristow J."/>
            <person name="Eisen J.A."/>
            <person name="Markowitz V."/>
            <person name="Hugenholtz P."/>
            <person name="Kyrpides N.C."/>
            <person name="Klenk H.P."/>
            <person name="Lapidus A."/>
        </authorList>
    </citation>
    <scope>NUCLEOTIDE SEQUENCE [LARGE SCALE GENOMIC DNA]</scope>
    <source>
        <strain evidence="3">DSM 10331 / JCM 15462 / NBRC 103882 / ICP</strain>
    </source>
</reference>
<dbReference type="CDD" id="cd04301">
    <property type="entry name" value="NAT_SF"/>
    <property type="match status" value="1"/>
</dbReference>
<dbReference type="RefSeq" id="WP_015798769.1">
    <property type="nucleotide sequence ID" value="NC_013124.1"/>
</dbReference>
<accession>C7LZX7</accession>
<dbReference type="Pfam" id="PF13673">
    <property type="entry name" value="Acetyltransf_10"/>
    <property type="match status" value="1"/>
</dbReference>
<feature type="domain" description="N-acetyltransferase" evidence="1">
    <location>
        <begin position="4"/>
        <end position="161"/>
    </location>
</feature>
<dbReference type="Gene3D" id="3.40.630.30">
    <property type="match status" value="1"/>
</dbReference>